<dbReference type="InterPro" id="IPR001138">
    <property type="entry name" value="Zn2Cys6_DnaBD"/>
</dbReference>
<evidence type="ECO:0000313" key="8">
    <source>
        <dbReference type="EMBL" id="EHK22731.1"/>
    </source>
</evidence>
<keyword evidence="3" id="KW-0805">Transcription regulation</keyword>
<dbReference type="GO" id="GO:0006351">
    <property type="term" value="P:DNA-templated transcription"/>
    <property type="evidence" value="ECO:0007669"/>
    <property type="project" value="InterPro"/>
</dbReference>
<keyword evidence="1" id="KW-0479">Metal-binding</keyword>
<dbReference type="PROSITE" id="PS50048">
    <property type="entry name" value="ZN2_CY6_FUNGAL_2"/>
    <property type="match status" value="1"/>
</dbReference>
<keyword evidence="2" id="KW-0862">Zinc</keyword>
<dbReference type="Pfam" id="PF00172">
    <property type="entry name" value="Zn_clus"/>
    <property type="match status" value="1"/>
</dbReference>
<dbReference type="PANTHER" id="PTHR31779:SF3">
    <property type="entry name" value="PROTEIN RDR1"/>
    <property type="match status" value="1"/>
</dbReference>
<evidence type="ECO:0000256" key="2">
    <source>
        <dbReference type="ARBA" id="ARBA00022833"/>
    </source>
</evidence>
<dbReference type="FunCoup" id="G9MRL0">
    <property type="interactions" value="169"/>
</dbReference>
<dbReference type="PROSITE" id="PS00463">
    <property type="entry name" value="ZN2_CY6_FUNGAL_1"/>
    <property type="match status" value="1"/>
</dbReference>
<sequence length="560" mass="63087">MEKSQVHNEESVPAQLQVLSGRQRVRKACLECRRRKRKCDDLTPCRMCAQYGYDCIRDDDSAASETLKMRAPDVVLEGGQPSQPIRISETPESIVNQTPVPSLDRGIIEPARRRYMSQNSAVAFPNQLGMELESANPPRLHSFAWNCGIRDEEPGSIHAPLSQYVNLEGCQHYANIYFATVNKAFHLFDSQHFLQMCDTYFHRRNEDLILGATIGGVIALGSLFAFNEGHPLESQIVKHVKDVLEDSTFSRLPSIDQINAWILRTLYLRATTRPHLTWLSSCTVMHLVEAVGLHRDLESDLVTQSGQVRAKEDEGGKRTFWLAWCINTIISYEYGRTRVHINGIDPRATPFDNHSETGLQIRMARILPSENTNADIMALSKSLETAIQQLLDLGDISGFPALTRGDLCFCLYRRLRLLKVAISKETLANIIQIGHTAVEVAIQLANREAPWWNVLGTPFQFFCVLLAIDTRAALTKVSWVVPKLERIATILGTHMAREAVETAHVLLSDAWAKKRQEIALLEMSEGNVLPLLNNREPTPDWDAMLNPFYAGDFNVKDFGI</sequence>
<dbReference type="InParanoid" id="G9MRL0"/>
<dbReference type="GO" id="GO:0000981">
    <property type="term" value="F:DNA-binding transcription factor activity, RNA polymerase II-specific"/>
    <property type="evidence" value="ECO:0007669"/>
    <property type="project" value="InterPro"/>
</dbReference>
<evidence type="ECO:0000259" key="7">
    <source>
        <dbReference type="PROSITE" id="PS50048"/>
    </source>
</evidence>
<evidence type="ECO:0000256" key="4">
    <source>
        <dbReference type="ARBA" id="ARBA00023125"/>
    </source>
</evidence>
<reference evidence="8 9" key="1">
    <citation type="journal article" date="2011" name="Genome Biol.">
        <title>Comparative genome sequence analysis underscores mycoparasitism as the ancestral life style of Trichoderma.</title>
        <authorList>
            <person name="Kubicek C.P."/>
            <person name="Herrera-Estrella A."/>
            <person name="Seidl-Seiboth V."/>
            <person name="Martinez D.A."/>
            <person name="Druzhinina I.S."/>
            <person name="Thon M."/>
            <person name="Zeilinger S."/>
            <person name="Casas-Flores S."/>
            <person name="Horwitz B.A."/>
            <person name="Mukherjee P.K."/>
            <person name="Mukherjee M."/>
            <person name="Kredics L."/>
            <person name="Alcaraz L.D."/>
            <person name="Aerts A."/>
            <person name="Antal Z."/>
            <person name="Atanasova L."/>
            <person name="Cervantes-Badillo M.G."/>
            <person name="Challacombe J."/>
            <person name="Chertkov O."/>
            <person name="McCluskey K."/>
            <person name="Coulpier F."/>
            <person name="Deshpande N."/>
            <person name="von Doehren H."/>
            <person name="Ebbole D.J."/>
            <person name="Esquivel-Naranjo E.U."/>
            <person name="Fekete E."/>
            <person name="Flipphi M."/>
            <person name="Glaser F."/>
            <person name="Gomez-Rodriguez E.Y."/>
            <person name="Gruber S."/>
            <person name="Han C."/>
            <person name="Henrissat B."/>
            <person name="Hermosa R."/>
            <person name="Hernandez-Onate M."/>
            <person name="Karaffa L."/>
            <person name="Kosti I."/>
            <person name="Le Crom S."/>
            <person name="Lindquist E."/>
            <person name="Lucas S."/>
            <person name="Luebeck M."/>
            <person name="Luebeck P.S."/>
            <person name="Margeot A."/>
            <person name="Metz B."/>
            <person name="Misra M."/>
            <person name="Nevalainen H."/>
            <person name="Omann M."/>
            <person name="Packer N."/>
            <person name="Perrone G."/>
            <person name="Uresti-Rivera E.E."/>
            <person name="Salamov A."/>
            <person name="Schmoll M."/>
            <person name="Seiboth B."/>
            <person name="Shapiro H."/>
            <person name="Sukno S."/>
            <person name="Tamayo-Ramos J.A."/>
            <person name="Tisch D."/>
            <person name="Wiest A."/>
            <person name="Wilkinson H.H."/>
            <person name="Zhang M."/>
            <person name="Coutinho P.M."/>
            <person name="Kenerley C.M."/>
            <person name="Monte E."/>
            <person name="Baker S.E."/>
            <person name="Grigoriev I.V."/>
        </authorList>
    </citation>
    <scope>NUCLEOTIDE SEQUENCE [LARGE SCALE GENOMIC DNA]</scope>
    <source>
        <strain evidence="9">Gv29-8 / FGSC 10586</strain>
    </source>
</reference>
<dbReference type="EMBL" id="ABDF02000006">
    <property type="protein sequence ID" value="EHK22731.1"/>
    <property type="molecule type" value="Genomic_DNA"/>
</dbReference>
<dbReference type="RefSeq" id="XP_013956945.1">
    <property type="nucleotide sequence ID" value="XM_014101470.1"/>
</dbReference>
<dbReference type="OrthoDB" id="4064873at2759"/>
<evidence type="ECO:0000256" key="5">
    <source>
        <dbReference type="ARBA" id="ARBA00023163"/>
    </source>
</evidence>
<keyword evidence="6" id="KW-0539">Nucleus</keyword>
<keyword evidence="4" id="KW-0238">DNA-binding</keyword>
<protein>
    <recommendedName>
        <fullName evidence="7">Zn(2)-C6 fungal-type domain-containing protein</fullName>
    </recommendedName>
</protein>
<evidence type="ECO:0000313" key="9">
    <source>
        <dbReference type="Proteomes" id="UP000007115"/>
    </source>
</evidence>
<dbReference type="Gene3D" id="4.10.240.10">
    <property type="entry name" value="Zn(2)-C6 fungal-type DNA-binding domain"/>
    <property type="match status" value="1"/>
</dbReference>
<dbReference type="CDD" id="cd12148">
    <property type="entry name" value="fungal_TF_MHR"/>
    <property type="match status" value="1"/>
</dbReference>
<dbReference type="OMA" id="CSCTMMH"/>
<keyword evidence="9" id="KW-1185">Reference proteome</keyword>
<gene>
    <name evidence="8" type="ORF">TRIVIDRAFT_53976</name>
</gene>
<proteinExistence type="predicted"/>
<dbReference type="GO" id="GO:0003677">
    <property type="term" value="F:DNA binding"/>
    <property type="evidence" value="ECO:0007669"/>
    <property type="project" value="UniProtKB-KW"/>
</dbReference>
<dbReference type="GO" id="GO:0009410">
    <property type="term" value="P:response to xenobiotic stimulus"/>
    <property type="evidence" value="ECO:0007669"/>
    <property type="project" value="EnsemblFungi"/>
</dbReference>
<evidence type="ECO:0000256" key="3">
    <source>
        <dbReference type="ARBA" id="ARBA00023015"/>
    </source>
</evidence>
<dbReference type="GeneID" id="25795388"/>
<keyword evidence="5" id="KW-0804">Transcription</keyword>
<dbReference type="eggNOG" id="ENOG502QWPB">
    <property type="taxonomic scope" value="Eukaryota"/>
</dbReference>
<name>G9MRL0_HYPVG</name>
<feature type="domain" description="Zn(2)-C6 fungal-type" evidence="7">
    <location>
        <begin position="28"/>
        <end position="57"/>
    </location>
</feature>
<dbReference type="Proteomes" id="UP000007115">
    <property type="component" value="Unassembled WGS sequence"/>
</dbReference>
<evidence type="ECO:0000256" key="6">
    <source>
        <dbReference type="ARBA" id="ARBA00023242"/>
    </source>
</evidence>
<comment type="caution">
    <text evidence="8">The sequence shown here is derived from an EMBL/GenBank/DDBJ whole genome shotgun (WGS) entry which is preliminary data.</text>
</comment>
<dbReference type="AlphaFoldDB" id="G9MRL0"/>
<dbReference type="InterPro" id="IPR007219">
    <property type="entry name" value="XnlR_reg_dom"/>
</dbReference>
<dbReference type="InterPro" id="IPR036864">
    <property type="entry name" value="Zn2-C6_fun-type_DNA-bd_sf"/>
</dbReference>
<evidence type="ECO:0000256" key="1">
    <source>
        <dbReference type="ARBA" id="ARBA00022723"/>
    </source>
</evidence>
<dbReference type="HOGENOM" id="CLU_019691_0_0_1"/>
<dbReference type="InterPro" id="IPR052478">
    <property type="entry name" value="Metabolite_Synth_Reg"/>
</dbReference>
<dbReference type="PANTHER" id="PTHR31779">
    <property type="entry name" value="2-NITROPROPANE DIOXYGENASE FAMILY, PUTATIVE (AFU_ORTHOLOGUE AFUA_2G17430)-RELATED"/>
    <property type="match status" value="1"/>
</dbReference>
<dbReference type="SMART" id="SM00066">
    <property type="entry name" value="GAL4"/>
    <property type="match status" value="1"/>
</dbReference>
<dbReference type="SUPFAM" id="SSF57701">
    <property type="entry name" value="Zn2/Cys6 DNA-binding domain"/>
    <property type="match status" value="1"/>
</dbReference>
<dbReference type="CDD" id="cd00067">
    <property type="entry name" value="GAL4"/>
    <property type="match status" value="1"/>
</dbReference>
<dbReference type="GO" id="GO:0008270">
    <property type="term" value="F:zinc ion binding"/>
    <property type="evidence" value="ECO:0007669"/>
    <property type="project" value="InterPro"/>
</dbReference>
<accession>G9MRL0</accession>
<organism evidence="8 9">
    <name type="scientific">Hypocrea virens (strain Gv29-8 / FGSC 10586)</name>
    <name type="common">Gliocladium virens</name>
    <name type="synonym">Trichoderma virens</name>
    <dbReference type="NCBI Taxonomy" id="413071"/>
    <lineage>
        <taxon>Eukaryota</taxon>
        <taxon>Fungi</taxon>
        <taxon>Dikarya</taxon>
        <taxon>Ascomycota</taxon>
        <taxon>Pezizomycotina</taxon>
        <taxon>Sordariomycetes</taxon>
        <taxon>Hypocreomycetidae</taxon>
        <taxon>Hypocreales</taxon>
        <taxon>Hypocreaceae</taxon>
        <taxon>Trichoderma</taxon>
    </lineage>
</organism>
<dbReference type="Pfam" id="PF04082">
    <property type="entry name" value="Fungal_trans"/>
    <property type="match status" value="1"/>
</dbReference>
<dbReference type="VEuPathDB" id="FungiDB:TRIVIDRAFT_53976"/>